<dbReference type="Gene3D" id="1.25.40.420">
    <property type="match status" value="1"/>
</dbReference>
<gene>
    <name evidence="5" type="primary">gb13387</name>
    <name evidence="5" type="ORF">PR202_gb13387</name>
</gene>
<dbReference type="CDD" id="cd00121">
    <property type="entry name" value="MATH"/>
    <property type="match status" value="1"/>
</dbReference>
<protein>
    <submittedName>
        <fullName evidence="5">Uncharacterized protein</fullName>
    </submittedName>
</protein>
<dbReference type="AlphaFoldDB" id="A0AAV5ETM3"/>
<feature type="domain" description="MATH" evidence="4">
    <location>
        <begin position="38"/>
        <end position="172"/>
    </location>
</feature>
<dbReference type="Gene3D" id="2.60.210.10">
    <property type="entry name" value="Apoptosis, Tumor Necrosis Factor Receptor Associated Protein 2, Chain A"/>
    <property type="match status" value="1"/>
</dbReference>
<reference evidence="5" key="2">
    <citation type="submission" date="2021-12" db="EMBL/GenBank/DDBJ databases">
        <title>Resequencing data analysis of finger millet.</title>
        <authorList>
            <person name="Hatakeyama M."/>
            <person name="Aluri S."/>
            <person name="Balachadran M.T."/>
            <person name="Sivarajan S.R."/>
            <person name="Poveda L."/>
            <person name="Shimizu-Inatsugi R."/>
            <person name="Schlapbach R."/>
            <person name="Sreeman S.M."/>
            <person name="Shimizu K.K."/>
        </authorList>
    </citation>
    <scope>NUCLEOTIDE SEQUENCE</scope>
</reference>
<dbReference type="PROSITE" id="PS50144">
    <property type="entry name" value="MATH"/>
    <property type="match status" value="1"/>
</dbReference>
<evidence type="ECO:0000259" key="3">
    <source>
        <dbReference type="PROSITE" id="PS50097"/>
    </source>
</evidence>
<dbReference type="PANTHER" id="PTHR26379:SF483">
    <property type="entry name" value="OS11G0619800 PROTEIN"/>
    <property type="match status" value="1"/>
</dbReference>
<organism evidence="5 6">
    <name type="scientific">Eleusine coracana subsp. coracana</name>
    <dbReference type="NCBI Taxonomy" id="191504"/>
    <lineage>
        <taxon>Eukaryota</taxon>
        <taxon>Viridiplantae</taxon>
        <taxon>Streptophyta</taxon>
        <taxon>Embryophyta</taxon>
        <taxon>Tracheophyta</taxon>
        <taxon>Spermatophyta</taxon>
        <taxon>Magnoliopsida</taxon>
        <taxon>Liliopsida</taxon>
        <taxon>Poales</taxon>
        <taxon>Poaceae</taxon>
        <taxon>PACMAD clade</taxon>
        <taxon>Chloridoideae</taxon>
        <taxon>Cynodonteae</taxon>
        <taxon>Eleusininae</taxon>
        <taxon>Eleusine</taxon>
    </lineage>
</organism>
<evidence type="ECO:0000256" key="2">
    <source>
        <dbReference type="ARBA" id="ARBA00010846"/>
    </source>
</evidence>
<comment type="pathway">
    <text evidence="1">Protein modification; protein ubiquitination.</text>
</comment>
<dbReference type="InterPro" id="IPR045005">
    <property type="entry name" value="BPM1-6"/>
</dbReference>
<evidence type="ECO:0000256" key="1">
    <source>
        <dbReference type="ARBA" id="ARBA00004906"/>
    </source>
</evidence>
<accession>A0AAV5ETM3</accession>
<dbReference type="SUPFAM" id="SSF54695">
    <property type="entry name" value="POZ domain"/>
    <property type="match status" value="1"/>
</dbReference>
<dbReference type="Pfam" id="PF00651">
    <property type="entry name" value="BTB"/>
    <property type="match status" value="1"/>
</dbReference>
<dbReference type="PANTHER" id="PTHR26379">
    <property type="entry name" value="BTB/POZ AND MATH DOMAIN-CONTAINING PROTEIN 1"/>
    <property type="match status" value="1"/>
</dbReference>
<dbReference type="GO" id="GO:0016567">
    <property type="term" value="P:protein ubiquitination"/>
    <property type="evidence" value="ECO:0007669"/>
    <property type="project" value="InterPro"/>
</dbReference>
<reference evidence="5" key="1">
    <citation type="journal article" date="2018" name="DNA Res.">
        <title>Multiple hybrid de novo genome assembly of finger millet, an orphan allotetraploid crop.</title>
        <authorList>
            <person name="Hatakeyama M."/>
            <person name="Aluri S."/>
            <person name="Balachadran M.T."/>
            <person name="Sivarajan S.R."/>
            <person name="Patrignani A."/>
            <person name="Gruter S."/>
            <person name="Poveda L."/>
            <person name="Shimizu-Inatsugi R."/>
            <person name="Baeten J."/>
            <person name="Francoijs K.J."/>
            <person name="Nataraja K.N."/>
            <person name="Reddy Y.A.N."/>
            <person name="Phadnis S."/>
            <person name="Ravikumar R.L."/>
            <person name="Schlapbach R."/>
            <person name="Sreeman S.M."/>
            <person name="Shimizu K.K."/>
        </authorList>
    </citation>
    <scope>NUCLEOTIDE SEQUENCE</scope>
</reference>
<evidence type="ECO:0000313" key="5">
    <source>
        <dbReference type="EMBL" id="GJN25545.1"/>
    </source>
</evidence>
<feature type="domain" description="BTB" evidence="3">
    <location>
        <begin position="211"/>
        <end position="278"/>
    </location>
</feature>
<comment type="caution">
    <text evidence="5">The sequence shown here is derived from an EMBL/GenBank/DDBJ whole genome shotgun (WGS) entry which is preliminary data.</text>
</comment>
<evidence type="ECO:0000259" key="4">
    <source>
        <dbReference type="PROSITE" id="PS50144"/>
    </source>
</evidence>
<evidence type="ECO:0000313" key="6">
    <source>
        <dbReference type="Proteomes" id="UP001054889"/>
    </source>
</evidence>
<dbReference type="Pfam" id="PF24570">
    <property type="entry name" value="BACK_BPM_SPOP"/>
    <property type="match status" value="1"/>
</dbReference>
<dbReference type="Gene3D" id="3.30.710.10">
    <property type="entry name" value="Potassium Channel Kv1.1, Chain A"/>
    <property type="match status" value="1"/>
</dbReference>
<name>A0AAV5ETM3_ELECO</name>
<sequence length="391" mass="42822">MFRRLLGALGFSSSSDPTAIASTPEELSASAIVAGTISGSHVLTIDGYSQSKELLITGKCATSRPFTVAGHRWVLKYFPNGEIPETSDSIAIYLKLDKHIKDVNARIKMSLLDKDGEPVPCYSCPKGSNPPVQVCTYSASQRARGTPGLISRKELEASEYLRDDCFRVRCDIVVLQEMRTEDRDAAAGSIDVPAPELCRHLGRLLSSGDGADVTFEVAGETFPAHRYIVVARSPVFVAELLGSMKEKHAARIRVEDMEARVFRALLHFIYTDSLPEIDDFIISTADSSPEIDEGDNMMVMAQHLLVAADRYGMERMRLVCEEKLRGYIDASTVGITLALAEQHGCQGLKKACLQFLMSRSNLKAAMATDGFSHLTKSCPYVVSELLSKVAF</sequence>
<dbReference type="EMBL" id="BQKI01000078">
    <property type="protein sequence ID" value="GJN25545.1"/>
    <property type="molecule type" value="Genomic_DNA"/>
</dbReference>
<dbReference type="InterPro" id="IPR056423">
    <property type="entry name" value="BACK_BPM_SPOP"/>
</dbReference>
<dbReference type="InterPro" id="IPR011333">
    <property type="entry name" value="SKP1/BTB/POZ_sf"/>
</dbReference>
<dbReference type="CDD" id="cd18280">
    <property type="entry name" value="BTB_POZ_BPM_plant"/>
    <property type="match status" value="1"/>
</dbReference>
<dbReference type="InterPro" id="IPR000210">
    <property type="entry name" value="BTB/POZ_dom"/>
</dbReference>
<dbReference type="SMART" id="SM00225">
    <property type="entry name" value="BTB"/>
    <property type="match status" value="1"/>
</dbReference>
<dbReference type="SUPFAM" id="SSF49599">
    <property type="entry name" value="TRAF domain-like"/>
    <property type="match status" value="1"/>
</dbReference>
<dbReference type="Proteomes" id="UP001054889">
    <property type="component" value="Unassembled WGS sequence"/>
</dbReference>
<dbReference type="Pfam" id="PF22486">
    <property type="entry name" value="MATH_2"/>
    <property type="match status" value="1"/>
</dbReference>
<dbReference type="PROSITE" id="PS50097">
    <property type="entry name" value="BTB"/>
    <property type="match status" value="1"/>
</dbReference>
<proteinExistence type="inferred from homology"/>
<dbReference type="InterPro" id="IPR002083">
    <property type="entry name" value="MATH/TRAF_dom"/>
</dbReference>
<comment type="similarity">
    <text evidence="2">Belongs to the Tdpoz family.</text>
</comment>
<keyword evidence="6" id="KW-1185">Reference proteome</keyword>
<dbReference type="InterPro" id="IPR008974">
    <property type="entry name" value="TRAF-like"/>
</dbReference>